<dbReference type="PANTHER" id="PTHR23222:SF0">
    <property type="entry name" value="PROHIBITIN 1"/>
    <property type="match status" value="1"/>
</dbReference>
<organism evidence="3 4">
    <name type="scientific">Priestia taiwanensis</name>
    <dbReference type="NCBI Taxonomy" id="1347902"/>
    <lineage>
        <taxon>Bacteria</taxon>
        <taxon>Bacillati</taxon>
        <taxon>Bacillota</taxon>
        <taxon>Bacilli</taxon>
        <taxon>Bacillales</taxon>
        <taxon>Bacillaceae</taxon>
        <taxon>Priestia</taxon>
    </lineage>
</organism>
<feature type="domain" description="Band 7" evidence="2">
    <location>
        <begin position="30"/>
        <end position="207"/>
    </location>
</feature>
<dbReference type="Gene3D" id="3.30.479.30">
    <property type="entry name" value="Band 7 domain"/>
    <property type="match status" value="1"/>
</dbReference>
<dbReference type="AlphaFoldDB" id="A0A917ENE4"/>
<dbReference type="InterPro" id="IPR001107">
    <property type="entry name" value="Band_7"/>
</dbReference>
<reference evidence="3" key="2">
    <citation type="submission" date="2020-09" db="EMBL/GenBank/DDBJ databases">
        <authorList>
            <person name="Sun Q."/>
            <person name="Zhou Y."/>
        </authorList>
    </citation>
    <scope>NUCLEOTIDE SEQUENCE</scope>
    <source>
        <strain evidence="3">CGMCC 1.12698</strain>
    </source>
</reference>
<protein>
    <recommendedName>
        <fullName evidence="2">Band 7 domain-containing protein</fullName>
    </recommendedName>
</protein>
<dbReference type="PANTHER" id="PTHR23222">
    <property type="entry name" value="PROHIBITIN"/>
    <property type="match status" value="1"/>
</dbReference>
<keyword evidence="4" id="KW-1185">Reference proteome</keyword>
<evidence type="ECO:0000313" key="4">
    <source>
        <dbReference type="Proteomes" id="UP000605259"/>
    </source>
</evidence>
<accession>A0A917ENE4</accession>
<dbReference type="CDD" id="cd03401">
    <property type="entry name" value="SPFH_prohibitin"/>
    <property type="match status" value="1"/>
</dbReference>
<dbReference type="InterPro" id="IPR036013">
    <property type="entry name" value="Band_7/SPFH_dom_sf"/>
</dbReference>
<dbReference type="RefSeq" id="WP_188387561.1">
    <property type="nucleotide sequence ID" value="NZ_BMFK01000001.1"/>
</dbReference>
<evidence type="ECO:0000313" key="3">
    <source>
        <dbReference type="EMBL" id="GGE63997.1"/>
    </source>
</evidence>
<dbReference type="Pfam" id="PF01145">
    <property type="entry name" value="Band_7"/>
    <property type="match status" value="1"/>
</dbReference>
<evidence type="ECO:0000259" key="2">
    <source>
        <dbReference type="Pfam" id="PF01145"/>
    </source>
</evidence>
<dbReference type="EMBL" id="BMFK01000001">
    <property type="protein sequence ID" value="GGE63997.1"/>
    <property type="molecule type" value="Genomic_DNA"/>
</dbReference>
<evidence type="ECO:0000256" key="1">
    <source>
        <dbReference type="SAM" id="Coils"/>
    </source>
</evidence>
<dbReference type="InterPro" id="IPR000163">
    <property type="entry name" value="Prohibitin"/>
</dbReference>
<dbReference type="Proteomes" id="UP000605259">
    <property type="component" value="Unassembled WGS sequence"/>
</dbReference>
<gene>
    <name evidence="3" type="ORF">GCM10007140_12820</name>
</gene>
<reference evidence="3" key="1">
    <citation type="journal article" date="2014" name="Int. J. Syst. Evol. Microbiol.">
        <title>Complete genome sequence of Corynebacterium casei LMG S-19264T (=DSM 44701T), isolated from a smear-ripened cheese.</title>
        <authorList>
            <consortium name="US DOE Joint Genome Institute (JGI-PGF)"/>
            <person name="Walter F."/>
            <person name="Albersmeier A."/>
            <person name="Kalinowski J."/>
            <person name="Ruckert C."/>
        </authorList>
    </citation>
    <scope>NUCLEOTIDE SEQUENCE</scope>
    <source>
        <strain evidence="3">CGMCC 1.12698</strain>
    </source>
</reference>
<name>A0A917ENE4_9BACI</name>
<dbReference type="SUPFAM" id="SSF117892">
    <property type="entry name" value="Band 7/SPFH domain"/>
    <property type="match status" value="1"/>
</dbReference>
<keyword evidence="1" id="KW-0175">Coiled coil</keyword>
<dbReference type="GO" id="GO:0016020">
    <property type="term" value="C:membrane"/>
    <property type="evidence" value="ECO:0007669"/>
    <property type="project" value="InterPro"/>
</dbReference>
<comment type="caution">
    <text evidence="3">The sequence shown here is derived from an EMBL/GenBank/DDBJ whole genome shotgun (WGS) entry which is preliminary data.</text>
</comment>
<sequence>MMEMRTIKRIAWTGLVTVVGATGFFLCTETVSQGKVGVVFDRMQGGVQEEVLTEGLHFVSPMARITEYPISTETVEYEFSLPTADTKTIAMSMVLDYQNDPAKVSDIYSEWRGQDSKALEQGYLKNSMMGIASEVVSKYTILDLNNNRAEIQAKIFEAFTNKVGEKGFNVSSIVLGKPSYDEQTEKAIQDVVNKQQELKALEIEKQKAEIAAEKKMIEAKAEADANKTISSSITEELIKMKEAEARLKHGWVEVQTGQAIVDTNK</sequence>
<feature type="coiled-coil region" evidence="1">
    <location>
        <begin position="184"/>
        <end position="223"/>
    </location>
</feature>
<proteinExistence type="predicted"/>